<protein>
    <recommendedName>
        <fullName evidence="4">FecR protein domain-containing protein</fullName>
    </recommendedName>
</protein>
<reference evidence="2 3" key="2">
    <citation type="journal article" date="2010" name="Stand. Genomic Sci.">
        <title>Complete genome sequence of Desulfohalobium retbaense type strain (HR(100)).</title>
        <authorList>
            <person name="Spring S."/>
            <person name="Nolan M."/>
            <person name="Lapidus A."/>
            <person name="Glavina Del Rio T."/>
            <person name="Copeland A."/>
            <person name="Tice H."/>
            <person name="Cheng J.F."/>
            <person name="Lucas S."/>
            <person name="Land M."/>
            <person name="Chen F."/>
            <person name="Bruce D."/>
            <person name="Goodwin L."/>
            <person name="Pitluck S."/>
            <person name="Ivanova N."/>
            <person name="Mavromatis K."/>
            <person name="Mikhailova N."/>
            <person name="Pati A."/>
            <person name="Chen A."/>
            <person name="Palaniappan K."/>
            <person name="Hauser L."/>
            <person name="Chang Y.J."/>
            <person name="Jeffries C.D."/>
            <person name="Munk C."/>
            <person name="Kiss H."/>
            <person name="Chain P."/>
            <person name="Han C."/>
            <person name="Brettin T."/>
            <person name="Detter J.C."/>
            <person name="Schuler E."/>
            <person name="Goker M."/>
            <person name="Rohde M."/>
            <person name="Bristow J."/>
            <person name="Eisen J.A."/>
            <person name="Markowitz V."/>
            <person name="Hugenholtz P."/>
            <person name="Kyrpides N.C."/>
            <person name="Klenk H.P."/>
        </authorList>
    </citation>
    <scope>NUCLEOTIDE SEQUENCE [LARGE SCALE GENOMIC DNA]</scope>
    <source>
        <strain evidence="3">ATCC 49802 / DSM 20745 / S 6022</strain>
    </source>
</reference>
<evidence type="ECO:0008006" key="4">
    <source>
        <dbReference type="Google" id="ProtNLM"/>
    </source>
</evidence>
<dbReference type="OrthoDB" id="138515at2"/>
<dbReference type="STRING" id="479434.Sthe_1194"/>
<dbReference type="KEGG" id="sti:Sthe_1194"/>
<evidence type="ECO:0000313" key="2">
    <source>
        <dbReference type="EMBL" id="ACZ38629.1"/>
    </source>
</evidence>
<dbReference type="Proteomes" id="UP000002027">
    <property type="component" value="Chromosome 1"/>
</dbReference>
<accession>D1C312</accession>
<dbReference type="EMBL" id="CP001823">
    <property type="protein sequence ID" value="ACZ38629.1"/>
    <property type="molecule type" value="Genomic_DNA"/>
</dbReference>
<feature type="region of interest" description="Disordered" evidence="1">
    <location>
        <begin position="409"/>
        <end position="433"/>
    </location>
</feature>
<dbReference type="HOGENOM" id="CLU_632988_0_0_0"/>
<reference evidence="3" key="1">
    <citation type="submission" date="2009-11" db="EMBL/GenBank/DDBJ databases">
        <title>The complete chromosome 1 of Sphaerobacter thermophilus DSM 20745.</title>
        <authorList>
            <person name="Lucas S."/>
            <person name="Copeland A."/>
            <person name="Lapidus A."/>
            <person name="Glavina del Rio T."/>
            <person name="Dalin E."/>
            <person name="Tice H."/>
            <person name="Bruce D."/>
            <person name="Goodwin L."/>
            <person name="Pitluck S."/>
            <person name="Kyrpides N."/>
            <person name="Mavromatis K."/>
            <person name="Ivanova N."/>
            <person name="Mikhailova N."/>
            <person name="LaButti K.M."/>
            <person name="Clum A."/>
            <person name="Sun H.I."/>
            <person name="Brettin T."/>
            <person name="Detter J.C."/>
            <person name="Han C."/>
            <person name="Larimer F."/>
            <person name="Land M."/>
            <person name="Hauser L."/>
            <person name="Markowitz V."/>
            <person name="Cheng J.F."/>
            <person name="Hugenholtz P."/>
            <person name="Woyke T."/>
            <person name="Wu D."/>
            <person name="Steenblock K."/>
            <person name="Schneider S."/>
            <person name="Pukall R."/>
            <person name="Goeker M."/>
            <person name="Klenk H.P."/>
            <person name="Eisen J.A."/>
        </authorList>
    </citation>
    <scope>NUCLEOTIDE SEQUENCE [LARGE SCALE GENOMIC DNA]</scope>
    <source>
        <strain evidence="3">ATCC 49802 / DSM 20745 / S 6022</strain>
    </source>
</reference>
<dbReference type="AlphaFoldDB" id="D1C312"/>
<feature type="compositionally biased region" description="Polar residues" evidence="1">
    <location>
        <begin position="409"/>
        <end position="423"/>
    </location>
</feature>
<organism evidence="2 3">
    <name type="scientific">Sphaerobacter thermophilus (strain ATCC 49802 / DSM 20745 / KCCM 41009 / NCIMB 13125 / S 6022)</name>
    <dbReference type="NCBI Taxonomy" id="479434"/>
    <lineage>
        <taxon>Bacteria</taxon>
        <taxon>Pseudomonadati</taxon>
        <taxon>Thermomicrobiota</taxon>
        <taxon>Thermomicrobia</taxon>
        <taxon>Sphaerobacterales</taxon>
        <taxon>Sphaerobacterineae</taxon>
        <taxon>Sphaerobacteraceae</taxon>
        <taxon>Sphaerobacter</taxon>
    </lineage>
</organism>
<name>D1C312_SPHTD</name>
<sequence>MRLAWALLLAGFVVFLSLVGAAVLGARWYLANATTSEPATLQVVSGSGLLLRPKGQDEWRLVTDVVTVEEGDTIAAGQGTVGWLTLFDGGTVEISEETEVTIHRMRTSRFWSTRKEFVLVPVRGTIYVGMAPHGDVAESTLRVTAGPAEVVMVDSPRTPDAGSFLVEVQRSSRNGGADEPILAVRVGVLRGHATVTSEAGTRSLAANEQTIVSAGGAFGPVTAAVREMIRNGQFTRGLAEWVEYQDQGGDGGSEFGIVQRVPVEVFGERHVAVEFSRDSGNTDHCETGIQQQIGVTLRVHSSLRLAADIWIDAQSPPGGGEMHTEYPLILKLTYVDLQGQPREWWHGFYIQPGPTPEPEGRATLIERGVWRHVEFDLRNVMPLPRQITSLLVYSSGHSYKARVTNLSLTSNEAGDPQSSTGPSRVSDPVREGM</sequence>
<evidence type="ECO:0000313" key="3">
    <source>
        <dbReference type="Proteomes" id="UP000002027"/>
    </source>
</evidence>
<proteinExistence type="predicted"/>
<keyword evidence="3" id="KW-1185">Reference proteome</keyword>
<evidence type="ECO:0000256" key="1">
    <source>
        <dbReference type="SAM" id="MobiDB-lite"/>
    </source>
</evidence>
<dbReference type="eggNOG" id="ENOG5033HBF">
    <property type="taxonomic scope" value="Bacteria"/>
</dbReference>
<gene>
    <name evidence="2" type="ordered locus">Sthe_1194</name>
</gene>
<dbReference type="InParanoid" id="D1C312"/>